<keyword evidence="6" id="KW-0687">Ribonucleoprotein</keyword>
<feature type="repeat" description="WD" evidence="5">
    <location>
        <begin position="192"/>
        <end position="233"/>
    </location>
</feature>
<dbReference type="GO" id="GO:0003723">
    <property type="term" value="F:RNA binding"/>
    <property type="evidence" value="ECO:0007669"/>
    <property type="project" value="TreeGrafter"/>
</dbReference>
<dbReference type="InterPro" id="IPR036322">
    <property type="entry name" value="WD40_repeat_dom_sf"/>
</dbReference>
<accession>A0A0L0GAR9</accession>
<dbReference type="GO" id="GO:0006397">
    <property type="term" value="P:mRNA processing"/>
    <property type="evidence" value="ECO:0007669"/>
    <property type="project" value="UniProtKB-KW"/>
</dbReference>
<dbReference type="RefSeq" id="XP_014159921.1">
    <property type="nucleotide sequence ID" value="XM_014304446.1"/>
</dbReference>
<gene>
    <name evidence="6" type="ORF">SARC_01820</name>
</gene>
<feature type="repeat" description="WD" evidence="5">
    <location>
        <begin position="66"/>
        <end position="98"/>
    </location>
</feature>
<feature type="repeat" description="WD" evidence="5">
    <location>
        <begin position="151"/>
        <end position="192"/>
    </location>
</feature>
<evidence type="ECO:0000256" key="3">
    <source>
        <dbReference type="ARBA" id="ARBA00022737"/>
    </source>
</evidence>
<dbReference type="InterPro" id="IPR019775">
    <property type="entry name" value="WD40_repeat_CS"/>
</dbReference>
<dbReference type="InterPro" id="IPR015943">
    <property type="entry name" value="WD40/YVTN_repeat-like_dom_sf"/>
</dbReference>
<evidence type="ECO:0000256" key="5">
    <source>
        <dbReference type="PROSITE-ProRule" id="PRU00221"/>
    </source>
</evidence>
<keyword evidence="3" id="KW-0677">Repeat</keyword>
<dbReference type="InterPro" id="IPR052234">
    <property type="entry name" value="U5_snRNP_Component"/>
</dbReference>
<evidence type="ECO:0000313" key="7">
    <source>
        <dbReference type="Proteomes" id="UP000054560"/>
    </source>
</evidence>
<evidence type="ECO:0000256" key="2">
    <source>
        <dbReference type="ARBA" id="ARBA00022664"/>
    </source>
</evidence>
<feature type="repeat" description="WD" evidence="5">
    <location>
        <begin position="234"/>
        <end position="268"/>
    </location>
</feature>
<dbReference type="OrthoDB" id="1068471at2759"/>
<protein>
    <submittedName>
        <fullName evidence="6">U5 small nuclear ribonucleoprotein</fullName>
    </submittedName>
</protein>
<dbReference type="Proteomes" id="UP000054560">
    <property type="component" value="Unassembled WGS sequence"/>
</dbReference>
<keyword evidence="2" id="KW-0507">mRNA processing</keyword>
<keyword evidence="1 5" id="KW-0853">WD repeat</keyword>
<reference evidence="6 7" key="1">
    <citation type="submission" date="2011-02" db="EMBL/GenBank/DDBJ databases">
        <title>The Genome Sequence of Sphaeroforma arctica JP610.</title>
        <authorList>
            <consortium name="The Broad Institute Genome Sequencing Platform"/>
            <person name="Russ C."/>
            <person name="Cuomo C."/>
            <person name="Young S.K."/>
            <person name="Zeng Q."/>
            <person name="Gargeya S."/>
            <person name="Alvarado L."/>
            <person name="Berlin A."/>
            <person name="Chapman S.B."/>
            <person name="Chen Z."/>
            <person name="Freedman E."/>
            <person name="Gellesch M."/>
            <person name="Goldberg J."/>
            <person name="Griggs A."/>
            <person name="Gujja S."/>
            <person name="Heilman E."/>
            <person name="Heiman D."/>
            <person name="Howarth C."/>
            <person name="Mehta T."/>
            <person name="Neiman D."/>
            <person name="Pearson M."/>
            <person name="Roberts A."/>
            <person name="Saif S."/>
            <person name="Shea T."/>
            <person name="Shenoy N."/>
            <person name="Sisk P."/>
            <person name="Stolte C."/>
            <person name="Sykes S."/>
            <person name="White J."/>
            <person name="Yandava C."/>
            <person name="Burger G."/>
            <person name="Gray M.W."/>
            <person name="Holland P.W.H."/>
            <person name="King N."/>
            <person name="Lang F.B.F."/>
            <person name="Roger A.J."/>
            <person name="Ruiz-Trillo I."/>
            <person name="Haas B."/>
            <person name="Nusbaum C."/>
            <person name="Birren B."/>
        </authorList>
    </citation>
    <scope>NUCLEOTIDE SEQUENCE [LARGE SCALE GENOMIC DNA]</scope>
    <source>
        <strain evidence="6 7">JP610</strain>
    </source>
</reference>
<name>A0A0L0GAR9_9EUKA</name>
<dbReference type="CDD" id="cd00200">
    <property type="entry name" value="WD40"/>
    <property type="match status" value="1"/>
</dbReference>
<dbReference type="PROSITE" id="PS00678">
    <property type="entry name" value="WD_REPEATS_1"/>
    <property type="match status" value="3"/>
</dbReference>
<feature type="repeat" description="WD" evidence="5">
    <location>
        <begin position="109"/>
        <end position="150"/>
    </location>
</feature>
<dbReference type="eggNOG" id="KOG0265">
    <property type="taxonomic scope" value="Eukaryota"/>
</dbReference>
<dbReference type="AlphaFoldDB" id="A0A0L0GAR9"/>
<dbReference type="Gene3D" id="2.130.10.10">
    <property type="entry name" value="YVTN repeat-like/Quinoprotein amine dehydrogenase"/>
    <property type="match status" value="1"/>
</dbReference>
<dbReference type="InterPro" id="IPR020472">
    <property type="entry name" value="WD40_PAC1"/>
</dbReference>
<dbReference type="SMART" id="SM00320">
    <property type="entry name" value="WD40"/>
    <property type="match status" value="7"/>
</dbReference>
<evidence type="ECO:0000256" key="4">
    <source>
        <dbReference type="ARBA" id="ARBA00023187"/>
    </source>
</evidence>
<organism evidence="6 7">
    <name type="scientific">Sphaeroforma arctica JP610</name>
    <dbReference type="NCBI Taxonomy" id="667725"/>
    <lineage>
        <taxon>Eukaryota</taxon>
        <taxon>Ichthyosporea</taxon>
        <taxon>Ichthyophonida</taxon>
        <taxon>Sphaeroforma</taxon>
    </lineage>
</organism>
<dbReference type="Pfam" id="PF00400">
    <property type="entry name" value="WD40"/>
    <property type="match status" value="7"/>
</dbReference>
<proteinExistence type="predicted"/>
<sequence length="360" mass="39056">MTSVTKRKLDDVVQAVVVSQPKKMKDAANSSGSGAQQLVPSKANKNAVVPANLKRTSNLLAPTMLLTGHDGVVNCGAFSPDGSIIATGSQDKQVFLWQSTGECENYMVLSGHTNAVMQVDFASGGGELLSCSADKFLALWNVSTGERIKKIRGHTAVVNSCCPSRVGTLACSGSDDGTVKLWDFREKKAVATLSNRYQVTGVCFSADAQRIYSGSIENTIKCWDLRKNEVEYHMNGHTDTVTGVELSPDGNHLLSNAMDNSVRTWDVRPYKADNRLEKIFTGATHNFEKNLLKCSWDPSGKMVTAGSADRLVCVWDAKSAKMLYRLPGHTGTVNDVKFHPREPVVLSCSSDKKMFLGELA</sequence>
<dbReference type="GO" id="GO:0008380">
    <property type="term" value="P:RNA splicing"/>
    <property type="evidence" value="ECO:0007669"/>
    <property type="project" value="UniProtKB-KW"/>
</dbReference>
<dbReference type="SUPFAM" id="SSF50978">
    <property type="entry name" value="WD40 repeat-like"/>
    <property type="match status" value="1"/>
</dbReference>
<dbReference type="STRING" id="667725.A0A0L0GAR9"/>
<dbReference type="PROSITE" id="PS50082">
    <property type="entry name" value="WD_REPEATS_2"/>
    <property type="match status" value="7"/>
</dbReference>
<keyword evidence="4" id="KW-0508">mRNA splicing</keyword>
<evidence type="ECO:0000313" key="6">
    <source>
        <dbReference type="EMBL" id="KNC86019.1"/>
    </source>
</evidence>
<dbReference type="GO" id="GO:0071013">
    <property type="term" value="C:catalytic step 2 spliceosome"/>
    <property type="evidence" value="ECO:0007669"/>
    <property type="project" value="TreeGrafter"/>
</dbReference>
<dbReference type="PANTHER" id="PTHR44006:SF1">
    <property type="entry name" value="U5 SMALL NUCLEAR RIBONUCLEOPROTEIN 40 KDA PROTEIN"/>
    <property type="match status" value="1"/>
</dbReference>
<dbReference type="InterPro" id="IPR001680">
    <property type="entry name" value="WD40_rpt"/>
</dbReference>
<feature type="repeat" description="WD" evidence="5">
    <location>
        <begin position="295"/>
        <end position="325"/>
    </location>
</feature>
<evidence type="ECO:0000256" key="1">
    <source>
        <dbReference type="ARBA" id="ARBA00022574"/>
    </source>
</evidence>
<dbReference type="PROSITE" id="PS50294">
    <property type="entry name" value="WD_REPEATS_REGION"/>
    <property type="match status" value="5"/>
</dbReference>
<keyword evidence="7" id="KW-1185">Reference proteome</keyword>
<dbReference type="PRINTS" id="PR00320">
    <property type="entry name" value="GPROTEINBRPT"/>
</dbReference>
<feature type="repeat" description="WD" evidence="5">
    <location>
        <begin position="326"/>
        <end position="360"/>
    </location>
</feature>
<dbReference type="GeneID" id="25902324"/>
<dbReference type="PANTHER" id="PTHR44006">
    <property type="entry name" value="U5 SMALL NUCLEAR RIBONUCLEOPROTEIN 40 KDA PROTEIN"/>
    <property type="match status" value="1"/>
</dbReference>
<dbReference type="EMBL" id="KQ241672">
    <property type="protein sequence ID" value="KNC86019.1"/>
    <property type="molecule type" value="Genomic_DNA"/>
</dbReference>